<dbReference type="NCBIfam" id="TIGR03280">
    <property type="entry name" value="methan_mark_11"/>
    <property type="match status" value="1"/>
</dbReference>
<dbReference type="Pfam" id="PF22641">
    <property type="entry name" value="TiaS_TCKD"/>
    <property type="match status" value="1"/>
</dbReference>
<dbReference type="InterPro" id="IPR053870">
    <property type="entry name" value="TiaS-like_TCKD"/>
</dbReference>
<dbReference type="Proteomes" id="UP000317265">
    <property type="component" value="Unassembled WGS sequence"/>
</dbReference>
<dbReference type="PANTHER" id="PTHR40705:SF2">
    <property type="entry name" value="DUF1743 DOMAIN-CONTAINING PROTEIN"/>
    <property type="match status" value="1"/>
</dbReference>
<protein>
    <submittedName>
        <fullName evidence="2">DUF1743 domain-containing protein</fullName>
    </submittedName>
</protein>
<reference evidence="3 5" key="1">
    <citation type="journal article" date="2019" name="Nat. Microbiol.">
        <title>Expanding anaerobic alkane metabolism in the domain of Archaea.</title>
        <authorList>
            <person name="Wang Y."/>
            <person name="Wegener G."/>
            <person name="Hou J."/>
            <person name="Wang F."/>
            <person name="Xiao X."/>
        </authorList>
    </citation>
    <scope>NUCLEOTIDE SEQUENCE [LARGE SCALE GENOMIC DNA]</scope>
    <source>
        <strain evidence="3">WYZ-LMO11</strain>
    </source>
</reference>
<evidence type="ECO:0000259" key="1">
    <source>
        <dbReference type="Pfam" id="PF22641"/>
    </source>
</evidence>
<proteinExistence type="predicted"/>
<name>A0A520KEH9_9CREN</name>
<dbReference type="AlphaFoldDB" id="A0A520KEH9"/>
<evidence type="ECO:0000313" key="4">
    <source>
        <dbReference type="Proteomes" id="UP000316080"/>
    </source>
</evidence>
<organism evidence="2 4">
    <name type="scientific">Thermoproteota archaeon</name>
    <dbReference type="NCBI Taxonomy" id="2056631"/>
    <lineage>
        <taxon>Archaea</taxon>
        <taxon>Thermoproteota</taxon>
    </lineage>
</organism>
<dbReference type="PANTHER" id="PTHR40705">
    <property type="entry name" value="TRNA(ILE2) 2-AGMATINYLCYTIDINE SYNTHETASE TIAS"/>
    <property type="match status" value="1"/>
</dbReference>
<accession>A0A520KEH9</accession>
<gene>
    <name evidence="3" type="ORF">DSO09_05925</name>
    <name evidence="2" type="ORF">EF809_05235</name>
</gene>
<dbReference type="InterPro" id="IPR017674">
    <property type="entry name" value="Methan_mark_11"/>
</dbReference>
<dbReference type="Gene3D" id="3.30.70.2200">
    <property type="match status" value="1"/>
</dbReference>
<comment type="caution">
    <text evidence="2">The sequence shown here is derived from an EMBL/GenBank/DDBJ whole genome shotgun (WGS) entry which is preliminary data.</text>
</comment>
<dbReference type="EMBL" id="QNVI01000062">
    <property type="protein sequence ID" value="TDA37881.1"/>
    <property type="molecule type" value="Genomic_DNA"/>
</dbReference>
<sequence>MELKPWISPHNKILALYDEKNNVIELIEDHARGTCIGGAAWSSYHYPRNSPCIFWSKREGSRLFFKIKPSVSKEISLVPSYYPACIESVIVENNKIKVTYSGLAGAGVAAIGRTYAEGIENFEVVEYGGGRKFGKVIITLPKKEKIVIGIDDTDKKDEGATYSLVNEIAYKLSLEMKVDYIEHSIVQLYPENPFKTQNCVSVAVSFAVFPHQKNELIERFRKKLEEYTLSEETGMAVFGGIIFDDILIEYAKKAKSKIITIDETYDVASECNVRLIKIKKGERGLIGALAALPYIDYPDDAVKLGDK</sequence>
<feature type="domain" description="TiaS-like TCKD" evidence="1">
    <location>
        <begin position="147"/>
        <end position="279"/>
    </location>
</feature>
<dbReference type="Proteomes" id="UP000316080">
    <property type="component" value="Unassembled WGS sequence"/>
</dbReference>
<dbReference type="EMBL" id="RXIH01000043">
    <property type="protein sequence ID" value="RZN55491.1"/>
    <property type="molecule type" value="Genomic_DNA"/>
</dbReference>
<evidence type="ECO:0000313" key="3">
    <source>
        <dbReference type="EMBL" id="TDA37881.1"/>
    </source>
</evidence>
<evidence type="ECO:0000313" key="5">
    <source>
        <dbReference type="Proteomes" id="UP000317265"/>
    </source>
</evidence>
<reference evidence="2 4" key="2">
    <citation type="journal article" date="2019" name="Nat. Microbiol.">
        <title>Wide diversity of methane and short-chain alkane metabolisms in uncultured archaea.</title>
        <authorList>
            <person name="Borrel G."/>
            <person name="Adam P.S."/>
            <person name="McKay L.J."/>
            <person name="Chen L.X."/>
            <person name="Sierra-Garcia I.N."/>
            <person name="Sieber C.M."/>
            <person name="Letourneur Q."/>
            <person name="Ghozlane A."/>
            <person name="Andersen G.L."/>
            <person name="Li W.J."/>
            <person name="Hallam S.J."/>
            <person name="Muyzer G."/>
            <person name="de Oliveira V.M."/>
            <person name="Inskeep W.P."/>
            <person name="Banfield J.F."/>
            <person name="Gribaldo S."/>
        </authorList>
    </citation>
    <scope>NUCLEOTIDE SEQUENCE [LARGE SCALE GENOMIC DNA]</scope>
    <source>
        <strain evidence="2">Verst-YHS</strain>
    </source>
</reference>
<evidence type="ECO:0000313" key="2">
    <source>
        <dbReference type="EMBL" id="RZN55491.1"/>
    </source>
</evidence>